<gene>
    <name evidence="9" type="ORF">F1D05_00870</name>
</gene>
<proteinExistence type="predicted"/>
<dbReference type="Gene3D" id="2.60.420.10">
    <property type="entry name" value="Maltose phosphorylase, domain 3"/>
    <property type="match status" value="1"/>
</dbReference>
<sequence>MQTTAESPAPQWLRVEDHDARQPSAGRALSTAHSSHPRLSWVVPLVRQGQRQIAYRVIAAAGDGDPREIAETAAEALLLDTGRVESAENAHVRWPSRPIVAHSRLRWAVQTWDEHGTASCWSEPAELVLGPLELTDWTASWVAVLPTKAVRRSFRTDQAVARATLHLAGHGQFRAAIDGTPVNADACDPSRTALSRATVRSYDVSSLLESPAEHVVAVAVGIGHYRLALQAARVLAELVVEFADGSVRRIGTGPDWRYADSPVTTDEPFYLEAHDARRGRDWASPGADSSGWPTARPAEGPETVTPDAGPPVCVVEEIVATRVAESSGAVYDVGRNVAARSRVVLHGVEPGTEVEIVHGEKLDAAGQVDTLNIRLPDDADRERQLVRWICRGDHEVIEAWFAVHGFRYVEVRGLPAGARAEVVARVLHSDLASTGCFQSDDALLDRMVEMAARTQRNNTHSHPEDCPTREQGGWTGDASVSAEAAFCHLDMAGVYRHWLTDVMADQRADGGILGVTPHLQGEALVQPADPVWGSAMTEIPLQHWRSVGDPSLIELTLPAMRRWVEWQLGTVEGGVVRHADISYGADWLAPEQTPPILLQTAAVIRSLRALAELERAVGNEAHAADRDRQADDLVGTSRSQFRDPVTGKWGNGSQASGAVALISGMANGSEQRQLTEAIAVDMHHRDNRLSSGFAGTQSVVRAMSAADGGISLLDALHQPTQPGIGSMLVDGPGTFWETWWIDDGNVGVASLDHVGLAAPFAAWAWRTVAGIAPLTAGYRRFAIAPRLLGPVGHCRAQLETGRGRIEVVWQLDGTELTAELVVPVGAVAVVSLPGVEAEDLLVDGRPARDHPRAKLTAGGTELESGRYLLVASGVERAERTAAIGAAPDVPPGGSCRVPVMAAERTAATIKSGWKVSQADGQLLVTAGPDVTVGDSAELALIDADGRPVARRTVRAGVSGTWLSNGVCDPRWTADDSMTVEVLEKTYVCTPVYHGPIPSPVIEARLPQLRAGETRWLRLPFADPVDLGPATVVHAEFDLCGPYLPGRTVIPVLRITTAPGERRTGTTRALPVSWNRVAVDVAGWPGAKEITEIAVGLVWKDVHDWARGPKYEIGAVKAADTLFRVGRVGWTSAPRTW</sequence>
<evidence type="ECO:0000256" key="3">
    <source>
        <dbReference type="ARBA" id="ARBA00022801"/>
    </source>
</evidence>
<dbReference type="Gene3D" id="2.60.40.10">
    <property type="entry name" value="Immunoglobulins"/>
    <property type="match status" value="1"/>
</dbReference>
<dbReference type="GO" id="GO:0030596">
    <property type="term" value="F:alpha-L-rhamnosidase activity"/>
    <property type="evidence" value="ECO:0007669"/>
    <property type="project" value="UniProtKB-EC"/>
</dbReference>
<feature type="compositionally biased region" description="Basic and acidic residues" evidence="4">
    <location>
        <begin position="619"/>
        <end position="631"/>
    </location>
</feature>
<dbReference type="InterPro" id="IPR035396">
    <property type="entry name" value="Bac_rhamnosid6H"/>
</dbReference>
<dbReference type="Pfam" id="PF17390">
    <property type="entry name" value="Bac_rhamnosid_C"/>
    <property type="match status" value="1"/>
</dbReference>
<dbReference type="Pfam" id="PF25788">
    <property type="entry name" value="Ig_Rha78A_N"/>
    <property type="match status" value="1"/>
</dbReference>
<accession>A0A7G6WRU7</accession>
<dbReference type="InterPro" id="IPR013783">
    <property type="entry name" value="Ig-like_fold"/>
</dbReference>
<feature type="region of interest" description="Disordered" evidence="4">
    <location>
        <begin position="619"/>
        <end position="649"/>
    </location>
</feature>
<reference evidence="10" key="1">
    <citation type="submission" date="2019-09" db="EMBL/GenBank/DDBJ databases">
        <title>Antimicrobial potential of Antarctic Bacteria.</title>
        <authorList>
            <person name="Benaud N."/>
            <person name="Edwards R.J."/>
            <person name="Ferrari B.C."/>
        </authorList>
    </citation>
    <scope>NUCLEOTIDE SEQUENCE [LARGE SCALE GENOMIC DNA]</scope>
    <source>
        <strain evidence="10">SPB151</strain>
    </source>
</reference>
<dbReference type="Proteomes" id="UP000515563">
    <property type="component" value="Chromosome"/>
</dbReference>
<dbReference type="Gene3D" id="2.60.120.260">
    <property type="entry name" value="Galactose-binding domain-like"/>
    <property type="match status" value="2"/>
</dbReference>
<dbReference type="PANTHER" id="PTHR33307">
    <property type="entry name" value="ALPHA-RHAMNOSIDASE (EUROFUNG)"/>
    <property type="match status" value="1"/>
</dbReference>
<organism evidence="9 10">
    <name type="scientific">Kribbella qitaiheensis</name>
    <dbReference type="NCBI Taxonomy" id="1544730"/>
    <lineage>
        <taxon>Bacteria</taxon>
        <taxon>Bacillati</taxon>
        <taxon>Actinomycetota</taxon>
        <taxon>Actinomycetes</taxon>
        <taxon>Propionibacteriales</taxon>
        <taxon>Kribbellaceae</taxon>
        <taxon>Kribbella</taxon>
    </lineage>
</organism>
<evidence type="ECO:0000256" key="4">
    <source>
        <dbReference type="SAM" id="MobiDB-lite"/>
    </source>
</evidence>
<dbReference type="InterPro" id="IPR012341">
    <property type="entry name" value="6hp_glycosidase-like_sf"/>
</dbReference>
<keyword evidence="3" id="KW-0378">Hydrolase</keyword>
<evidence type="ECO:0000313" key="9">
    <source>
        <dbReference type="EMBL" id="QNE16712.1"/>
    </source>
</evidence>
<evidence type="ECO:0000259" key="8">
    <source>
        <dbReference type="Pfam" id="PF17390"/>
    </source>
</evidence>
<evidence type="ECO:0000256" key="1">
    <source>
        <dbReference type="ARBA" id="ARBA00001445"/>
    </source>
</evidence>
<evidence type="ECO:0000259" key="6">
    <source>
        <dbReference type="Pfam" id="PF08531"/>
    </source>
</evidence>
<dbReference type="Gene3D" id="1.50.10.10">
    <property type="match status" value="1"/>
</dbReference>
<protein>
    <recommendedName>
        <fullName evidence="2">alpha-L-rhamnosidase</fullName>
        <ecNumber evidence="2">3.2.1.40</ecNumber>
    </recommendedName>
</protein>
<feature type="domain" description="Alpha-L-rhamnosidase C-terminal" evidence="8">
    <location>
        <begin position="770"/>
        <end position="838"/>
    </location>
</feature>
<dbReference type="InterPro" id="IPR008928">
    <property type="entry name" value="6-hairpin_glycosidase_sf"/>
</dbReference>
<evidence type="ECO:0000259" key="5">
    <source>
        <dbReference type="Pfam" id="PF05592"/>
    </source>
</evidence>
<dbReference type="InterPro" id="IPR013737">
    <property type="entry name" value="Bac_rhamnosid_N"/>
</dbReference>
<dbReference type="SUPFAM" id="SSF48208">
    <property type="entry name" value="Six-hairpin glycosidases"/>
    <property type="match status" value="1"/>
</dbReference>
<dbReference type="InterPro" id="IPR016007">
    <property type="entry name" value="Alpha_rhamnosid"/>
</dbReference>
<dbReference type="Pfam" id="PF08531">
    <property type="entry name" value="Bac_rhamnosid_N"/>
    <property type="match status" value="1"/>
</dbReference>
<evidence type="ECO:0000259" key="7">
    <source>
        <dbReference type="Pfam" id="PF17389"/>
    </source>
</evidence>
<dbReference type="Pfam" id="PF05592">
    <property type="entry name" value="Bac_rhamnosid"/>
    <property type="match status" value="1"/>
</dbReference>
<dbReference type="InterPro" id="IPR035398">
    <property type="entry name" value="Bac_rhamnosid_C"/>
</dbReference>
<dbReference type="PANTHER" id="PTHR33307:SF6">
    <property type="entry name" value="ALPHA-RHAMNOSIDASE (EUROFUNG)-RELATED"/>
    <property type="match status" value="1"/>
</dbReference>
<dbReference type="EMBL" id="CP043661">
    <property type="protein sequence ID" value="QNE16712.1"/>
    <property type="molecule type" value="Genomic_DNA"/>
</dbReference>
<reference evidence="9 10" key="2">
    <citation type="journal article" date="2020" name="Microbiol. Resour. Announc.">
        <title>Antarctic desert soil bacteria exhibit high novel natural product potential, evaluated through long-read genome sequencing and comparative genomics.</title>
        <authorList>
            <person name="Benaud N."/>
            <person name="Edwards R.J."/>
            <person name="Amos T.G."/>
            <person name="D'Agostino P.M."/>
            <person name="Gutierrez-Chavez C."/>
            <person name="Montgomery K."/>
            <person name="Nicetic I."/>
            <person name="Ferrari B.C."/>
        </authorList>
    </citation>
    <scope>NUCLEOTIDE SEQUENCE [LARGE SCALE GENOMIC DNA]</scope>
    <source>
        <strain evidence="9 10">SPB151</strain>
    </source>
</reference>
<feature type="domain" description="Alpha-L-rhamnosidase concanavalin-like" evidence="5">
    <location>
        <begin position="326"/>
        <end position="428"/>
    </location>
</feature>
<evidence type="ECO:0000256" key="2">
    <source>
        <dbReference type="ARBA" id="ARBA00012652"/>
    </source>
</evidence>
<dbReference type="AlphaFoldDB" id="A0A7G6WRU7"/>
<dbReference type="RefSeq" id="WP_185445338.1">
    <property type="nucleotide sequence ID" value="NZ_CP043661.1"/>
</dbReference>
<comment type="catalytic activity">
    <reaction evidence="1">
        <text>Hydrolysis of terminal non-reducing alpha-L-rhamnose residues in alpha-L-rhamnosides.</text>
        <dbReference type="EC" id="3.2.1.40"/>
    </reaction>
</comment>
<dbReference type="Pfam" id="PF17389">
    <property type="entry name" value="Bac_rhamnosid6H"/>
    <property type="match status" value="1"/>
</dbReference>
<name>A0A7G6WRU7_9ACTN</name>
<feature type="domain" description="Alpha-L-rhamnosidase six-hairpin glycosidase" evidence="7">
    <location>
        <begin position="433"/>
        <end position="766"/>
    </location>
</feature>
<dbReference type="KEGG" id="kqi:F1D05_00870"/>
<dbReference type="GO" id="GO:0005975">
    <property type="term" value="P:carbohydrate metabolic process"/>
    <property type="evidence" value="ECO:0007669"/>
    <property type="project" value="InterPro"/>
</dbReference>
<feature type="region of interest" description="Disordered" evidence="4">
    <location>
        <begin position="1"/>
        <end position="33"/>
    </location>
</feature>
<dbReference type="InterPro" id="IPR008902">
    <property type="entry name" value="Rhamnosid_concanavalin"/>
</dbReference>
<keyword evidence="10" id="KW-1185">Reference proteome</keyword>
<feature type="region of interest" description="Disordered" evidence="4">
    <location>
        <begin position="455"/>
        <end position="474"/>
    </location>
</feature>
<evidence type="ECO:0000313" key="10">
    <source>
        <dbReference type="Proteomes" id="UP000515563"/>
    </source>
</evidence>
<dbReference type="EC" id="3.2.1.40" evidence="2"/>
<feature type="region of interest" description="Disordered" evidence="4">
    <location>
        <begin position="280"/>
        <end position="309"/>
    </location>
</feature>
<feature type="domain" description="Bacterial alpha-L-rhamnosidase N-terminal" evidence="6">
    <location>
        <begin position="159"/>
        <end position="315"/>
    </location>
</feature>